<dbReference type="EMBL" id="CP098611">
    <property type="protein sequence ID" value="USR91691.1"/>
    <property type="molecule type" value="Genomic_DNA"/>
</dbReference>
<proteinExistence type="predicted"/>
<reference evidence="1" key="1">
    <citation type="submission" date="2022-06" db="EMBL/GenBank/DDBJ databases">
        <title>Genome sequence of Phormidium yuhuli AB48 isolated from an industrial photobioreactor environment.</title>
        <authorList>
            <person name="Qiu Y."/>
            <person name="Noonan A.J.C."/>
            <person name="Dofher K."/>
            <person name="Koch M."/>
            <person name="Kieft B."/>
            <person name="Lin X."/>
            <person name="Ziels R.M."/>
            <person name="Hallam S.J."/>
        </authorList>
    </citation>
    <scope>NUCLEOTIDE SEQUENCE</scope>
    <source>
        <strain evidence="1">AB48</strain>
    </source>
</reference>
<evidence type="ECO:0000313" key="1">
    <source>
        <dbReference type="EMBL" id="USR91691.1"/>
    </source>
</evidence>
<accession>A0ABY5ATM3</accession>
<protein>
    <submittedName>
        <fullName evidence="1">Uncharacterized protein</fullName>
    </submittedName>
</protein>
<name>A0ABY5ATM3_9CYAN</name>
<dbReference type="RefSeq" id="WP_252663722.1">
    <property type="nucleotide sequence ID" value="NZ_CP098611.1"/>
</dbReference>
<evidence type="ECO:0000313" key="2">
    <source>
        <dbReference type="Proteomes" id="UP001056708"/>
    </source>
</evidence>
<dbReference type="InterPro" id="IPR010916">
    <property type="entry name" value="TonB_box_CS"/>
</dbReference>
<dbReference type="PROSITE" id="PS00430">
    <property type="entry name" value="TONB_DEPENDENT_REC_1"/>
    <property type="match status" value="1"/>
</dbReference>
<keyword evidence="2" id="KW-1185">Reference proteome</keyword>
<gene>
    <name evidence="1" type="ORF">NEA10_02895</name>
</gene>
<sequence length="717" mass="79301">MAKQTAIARMTERDRLPYYLWTIFRQLLVLVSFEEFQRLSTLLPRAELLSFRALALAAIARNEPETGSVLAGLSDWANTQDGTYRETLLVVANSAPLERAELAWRLALSVLENVETAFANKTVELCSFWWLRLPNQHGEQLDRLFSAIQARFGDNENARLNLFGQFLSAFTIGACQQGYRRLDDGSLAVLRRWYVEVGSSGRSRIWELHALPETPDAARVAFVVMATAQPPSNSFEERDAALHLLVLTFPALLQQGDTPFGSRWRDLLAAPLPERWMESVAGALGKSSVEDAARLQALLALVFAERGNPRRAILALEYAIEFGGGEAVAAAMRQWSAAEIQVSRLSSVAGLLAELTACNAGAKLLLLAWIAPRLGDRPFELIPACDRLVGETTSLGDRWGQLLMGVLPTLPEKLLRRVLKKLEIVPEAVRPWLGQLELKEARLLRVKGDRALAEKGPEAGDEGALLRLLAACEDPSREVALTASWAVLAVAEERGMALLSLASGLASPLVGVRQNLLGAAVEGLRAGYGTQGEVLELVRCVRDEERPEVYQVLFQLLETLIYRSQQQGERVELAVAEAVWERVDRLVETPALLNPVAGAAFLALNRLAMQEDSSWVLPLQVRTRRLFQVVDIKRKVDRTVMTGLLVRLGKYDPDFLRRLVVEDCLNGESPLPAANQAALVVTVAKERGVSSELLDRLLDCRETPDLVKARILRERGL</sequence>
<dbReference type="Proteomes" id="UP001056708">
    <property type="component" value="Chromosome"/>
</dbReference>
<organism evidence="1 2">
    <name type="scientific">Phormidium yuhuli AB48</name>
    <dbReference type="NCBI Taxonomy" id="2940671"/>
    <lineage>
        <taxon>Bacteria</taxon>
        <taxon>Bacillati</taxon>
        <taxon>Cyanobacteriota</taxon>
        <taxon>Cyanophyceae</taxon>
        <taxon>Oscillatoriophycideae</taxon>
        <taxon>Oscillatoriales</taxon>
        <taxon>Oscillatoriaceae</taxon>
        <taxon>Phormidium</taxon>
        <taxon>Phormidium yuhuli</taxon>
    </lineage>
</organism>